<evidence type="ECO:0000256" key="4">
    <source>
        <dbReference type="ARBA" id="ARBA00022490"/>
    </source>
</evidence>
<feature type="domain" description="DH" evidence="9">
    <location>
        <begin position="656"/>
        <end position="842"/>
    </location>
</feature>
<feature type="compositionally biased region" description="Low complexity" evidence="8">
    <location>
        <begin position="602"/>
        <end position="611"/>
    </location>
</feature>
<keyword evidence="7" id="KW-0472">Membrane</keyword>
<feature type="domain" description="PDZ" evidence="10">
    <location>
        <begin position="49"/>
        <end position="113"/>
    </location>
</feature>
<dbReference type="GO" id="GO:0005085">
    <property type="term" value="F:guanyl-nucleotide exchange factor activity"/>
    <property type="evidence" value="ECO:0007669"/>
    <property type="project" value="UniProtKB-KW"/>
</dbReference>
<dbReference type="PANTHER" id="PTHR45872">
    <property type="entry name" value="RHO GUANINE NUCLEOTIDE EXCHANGE FACTOR 2, ISOFORM D"/>
    <property type="match status" value="1"/>
</dbReference>
<dbReference type="PROSITE" id="PS50106">
    <property type="entry name" value="PDZ"/>
    <property type="match status" value="1"/>
</dbReference>
<dbReference type="FunFam" id="1.20.900.10:FF:000006">
    <property type="entry name" value="Rho guanine nucleotide exchange factor (GEF) 11"/>
    <property type="match status" value="1"/>
</dbReference>
<dbReference type="GO" id="GO:0005737">
    <property type="term" value="C:cytoplasm"/>
    <property type="evidence" value="ECO:0007669"/>
    <property type="project" value="UniProtKB-SubCell"/>
</dbReference>
<evidence type="ECO:0000313" key="12">
    <source>
        <dbReference type="Proteomes" id="UP000694558"/>
    </source>
</evidence>
<dbReference type="InterPro" id="IPR001478">
    <property type="entry name" value="PDZ"/>
</dbReference>
<dbReference type="GeneTree" id="ENSGT00940000158350"/>
<dbReference type="SUPFAM" id="SSF48097">
    <property type="entry name" value="Regulator of G-protein signaling, RGS"/>
    <property type="match status" value="1"/>
</dbReference>
<dbReference type="GO" id="GO:0016020">
    <property type="term" value="C:membrane"/>
    <property type="evidence" value="ECO:0007669"/>
    <property type="project" value="UniProtKB-SubCell"/>
</dbReference>
<dbReference type="Gene3D" id="2.30.29.30">
    <property type="entry name" value="Pleckstrin-homology domain (PH domain)/Phosphotyrosine-binding domain (PTB)"/>
    <property type="match status" value="1"/>
</dbReference>
<evidence type="ECO:0000259" key="9">
    <source>
        <dbReference type="PROSITE" id="PS50010"/>
    </source>
</evidence>
<dbReference type="InterPro" id="IPR035899">
    <property type="entry name" value="DBL_dom_sf"/>
</dbReference>
<feature type="region of interest" description="Disordered" evidence="8">
    <location>
        <begin position="128"/>
        <end position="185"/>
    </location>
</feature>
<dbReference type="Proteomes" id="UP000694558">
    <property type="component" value="Chromosome 2"/>
</dbReference>
<feature type="region of interest" description="Disordered" evidence="8">
    <location>
        <begin position="555"/>
        <end position="611"/>
    </location>
</feature>
<dbReference type="SMART" id="SM00325">
    <property type="entry name" value="RhoGEF"/>
    <property type="match status" value="1"/>
</dbReference>
<dbReference type="CDD" id="cd23069">
    <property type="entry name" value="PDZ_ARHGEF11-12-like"/>
    <property type="match status" value="1"/>
</dbReference>
<evidence type="ECO:0000256" key="2">
    <source>
        <dbReference type="ARBA" id="ARBA00004496"/>
    </source>
</evidence>
<dbReference type="PROSITE" id="PS50010">
    <property type="entry name" value="DH_2"/>
    <property type="match status" value="1"/>
</dbReference>
<organism evidence="11 12">
    <name type="scientific">Scophthalmus maximus</name>
    <name type="common">Turbot</name>
    <name type="synonym">Psetta maxima</name>
    <dbReference type="NCBI Taxonomy" id="52904"/>
    <lineage>
        <taxon>Eukaryota</taxon>
        <taxon>Metazoa</taxon>
        <taxon>Chordata</taxon>
        <taxon>Craniata</taxon>
        <taxon>Vertebrata</taxon>
        <taxon>Euteleostomi</taxon>
        <taxon>Actinopterygii</taxon>
        <taxon>Neopterygii</taxon>
        <taxon>Teleostei</taxon>
        <taxon>Neoteleostei</taxon>
        <taxon>Acanthomorphata</taxon>
        <taxon>Carangaria</taxon>
        <taxon>Pleuronectiformes</taxon>
        <taxon>Pleuronectoidei</taxon>
        <taxon>Scophthalmidae</taxon>
        <taxon>Scophthalmus</taxon>
    </lineage>
</organism>
<dbReference type="Gene3D" id="1.10.167.10">
    <property type="entry name" value="Regulator of G-protein Signalling 4, domain 2"/>
    <property type="match status" value="1"/>
</dbReference>
<dbReference type="InterPro" id="IPR044926">
    <property type="entry name" value="RGS_subdomain_2"/>
</dbReference>
<dbReference type="Gene3D" id="2.30.42.10">
    <property type="match status" value="1"/>
</dbReference>
<feature type="region of interest" description="Disordered" evidence="8">
    <location>
        <begin position="477"/>
        <end position="511"/>
    </location>
</feature>
<dbReference type="GO" id="GO:0001664">
    <property type="term" value="F:G protein-coupled receptor binding"/>
    <property type="evidence" value="ECO:0007669"/>
    <property type="project" value="TreeGrafter"/>
</dbReference>
<reference evidence="11" key="1">
    <citation type="submission" date="2023-05" db="EMBL/GenBank/DDBJ databases">
        <title>High-quality long-read genome of Scophthalmus maximus.</title>
        <authorList>
            <person name="Lien S."/>
            <person name="Martinez P."/>
        </authorList>
    </citation>
    <scope>NUCLEOTIDE SEQUENCE [LARGE SCALE GENOMIC DNA]</scope>
</reference>
<dbReference type="CDD" id="cd00160">
    <property type="entry name" value="RhoGEF"/>
    <property type="match status" value="1"/>
</dbReference>
<evidence type="ECO:0000256" key="6">
    <source>
        <dbReference type="ARBA" id="ARBA00022658"/>
    </source>
</evidence>
<feature type="compositionally biased region" description="Basic and acidic residues" evidence="8">
    <location>
        <begin position="477"/>
        <end position="488"/>
    </location>
</feature>
<feature type="compositionally biased region" description="Basic and acidic residues" evidence="8">
    <location>
        <begin position="555"/>
        <end position="564"/>
    </location>
</feature>
<dbReference type="PANTHER" id="PTHR45872:SF1">
    <property type="entry name" value="RHO GUANINE NUCLEOTIDE EXCHANGE FACTOR 11"/>
    <property type="match status" value="1"/>
</dbReference>
<evidence type="ECO:0000259" key="10">
    <source>
        <dbReference type="PROSITE" id="PS50106"/>
    </source>
</evidence>
<keyword evidence="3" id="KW-0343">GTPase activation</keyword>
<dbReference type="InterPro" id="IPR015212">
    <property type="entry name" value="RGS-like_dom"/>
</dbReference>
<dbReference type="Pfam" id="PF17838">
    <property type="entry name" value="PH_16"/>
    <property type="match status" value="2"/>
</dbReference>
<protein>
    <submittedName>
        <fullName evidence="11">Rho guanine nucleotide exchange factor (GEF) 11</fullName>
    </submittedName>
</protein>
<dbReference type="SUPFAM" id="SSF48065">
    <property type="entry name" value="DBL homology domain (DH-domain)"/>
    <property type="match status" value="1"/>
</dbReference>
<dbReference type="GO" id="GO:0005096">
    <property type="term" value="F:GTPase activator activity"/>
    <property type="evidence" value="ECO:0007669"/>
    <property type="project" value="UniProtKB-KW"/>
</dbReference>
<evidence type="ECO:0000256" key="5">
    <source>
        <dbReference type="ARBA" id="ARBA00022553"/>
    </source>
</evidence>
<dbReference type="SMART" id="SM00228">
    <property type="entry name" value="PDZ"/>
    <property type="match status" value="1"/>
</dbReference>
<dbReference type="InterPro" id="IPR036034">
    <property type="entry name" value="PDZ_sf"/>
</dbReference>
<dbReference type="Ensembl" id="ENSSMAT00000006091.2">
    <property type="protein sequence ID" value="ENSSMAP00000006013.2"/>
    <property type="gene ID" value="ENSSMAG00000003613.2"/>
</dbReference>
<keyword evidence="5" id="KW-0597">Phosphoprotein</keyword>
<keyword evidence="6" id="KW-0344">Guanine-nucleotide releasing factor</keyword>
<dbReference type="Pfam" id="PF00621">
    <property type="entry name" value="RhoGEF"/>
    <property type="match status" value="1"/>
</dbReference>
<name>A0A8D2ZQM0_SCOMX</name>
<feature type="compositionally biased region" description="Low complexity" evidence="8">
    <location>
        <begin position="128"/>
        <end position="142"/>
    </location>
</feature>
<accession>A0A8D2ZQM0</accession>
<evidence type="ECO:0000256" key="8">
    <source>
        <dbReference type="SAM" id="MobiDB-lite"/>
    </source>
</evidence>
<feature type="region of interest" description="Disordered" evidence="8">
    <location>
        <begin position="1"/>
        <end position="40"/>
    </location>
</feature>
<gene>
    <name evidence="11" type="primary">arhgef11</name>
</gene>
<evidence type="ECO:0000256" key="1">
    <source>
        <dbReference type="ARBA" id="ARBA00004370"/>
    </source>
</evidence>
<dbReference type="Pfam" id="PF09128">
    <property type="entry name" value="RGS-like"/>
    <property type="match status" value="1"/>
</dbReference>
<dbReference type="GO" id="GO:0007186">
    <property type="term" value="P:G protein-coupled receptor signaling pathway"/>
    <property type="evidence" value="ECO:0007669"/>
    <property type="project" value="TreeGrafter"/>
</dbReference>
<dbReference type="Pfam" id="PF00595">
    <property type="entry name" value="PDZ"/>
    <property type="match status" value="1"/>
</dbReference>
<sequence>QASLSRPLKPRLSSLTIGDSERKSSATQQREPTPDLPTEITGPGLIQRCVVVQKDQLGFGFTVCGERVKLVQNVRPGGAAVKAGVQEGDRIIKVNGALVSSMSHQEVVKLIKSGTYVALTLQGPPPSAASLPLEPLPTDLTPNQRTSLAGEAPPPPPPPLPSGLSSNSSQRITGPKPLQDPEVQKHATQILRKMLEQEEAELQVTHELGLGRRRRGGRLQISPQLQKGEIVCVCVCVCDGPTHPVPLVLPPPPPPQAFESPHSSPSSSFRTTPLHRRQNSDTHTLPDSMDGPFQDIELLKSRPAHMTVFMRYVFTQLLDPNPLLFYLSVEAYLGSSTKDARALAPQICSHFLDPDAVQSRLHAQEDIRGPLSELQQQVLPDIQDQIQDYRNKQMMGLGSLFGEGDLQHLDGDPVKERQVVDRQVTALWEIFSPLASAVLLYLRHSGIKLRDSKVFPGLSTEKEKWLAFLKTKKLSGTRKEKDGEDKKRNPILKYIGKPRTTSQSSKYTHTHTHTYSCIKVGKETKNRHPAALFINECFSLSLSPTVSVRLARSESLKAQGEGRRRGAAASGTESVPRSRSDVDMEDCGEEREGPGLRPLQHSASSSASSSSARSVDSTLALLPDAAALEDDVSDGQNWQDTVSPQLLATLSPREVDRQAVIYELFTTEASHLRTLRVLDQVFFQKMRSVLNSDELACIFPNLPQVYELHASLCEAMKRRRETPIVQDIGDVMLARFEGAAGDEFQEQASQLCSQQSQAVELIKNKKRKDPRFAHIIQECEASPHCRRLQLKDLMVSEMQRLTKYPLLLDNIIKHTEAGSSDLPSLQRAQACCRGILQVVNEVVGETEQRQRLSQYQRRLDAAPQFKSLDLTTKRMIHEGPLTWKVSKDKQIGQYLCVCVCVEYVPSLCCLVTLCSRALSFPPPSEIQALLLSDCLVLLQRGPDDRLQLRYPSRWLGGGGGGSGDSKTSFSPVVKLDSLLVRSVATGTSTVRYSERWSFVLVPQFPNRHVVVICCGWSHTAGVEVHRGSRRPPVKSHYPTPLFTQSLFMLNVSQ</sequence>
<feature type="compositionally biased region" description="Pro residues" evidence="8">
    <location>
        <begin position="152"/>
        <end position="161"/>
    </location>
</feature>
<dbReference type="InterPro" id="IPR000219">
    <property type="entry name" value="DH_dom"/>
</dbReference>
<comment type="subcellular location">
    <subcellularLocation>
        <location evidence="2">Cytoplasm</location>
    </subcellularLocation>
    <subcellularLocation>
        <location evidence="1">Membrane</location>
    </subcellularLocation>
</comment>
<reference evidence="11" key="2">
    <citation type="submission" date="2025-08" db="UniProtKB">
        <authorList>
            <consortium name="Ensembl"/>
        </authorList>
    </citation>
    <scope>IDENTIFICATION</scope>
</reference>
<dbReference type="InterPro" id="IPR036305">
    <property type="entry name" value="RGS_sf"/>
</dbReference>
<dbReference type="AlphaFoldDB" id="A0A8D2ZQM0"/>
<dbReference type="FunFam" id="2.30.42.10:FF:000033">
    <property type="entry name" value="Rho guanine nucleotide exchange factor (GEF) 11"/>
    <property type="match status" value="1"/>
</dbReference>
<evidence type="ECO:0000256" key="7">
    <source>
        <dbReference type="ARBA" id="ARBA00023136"/>
    </source>
</evidence>
<dbReference type="Gene3D" id="1.20.900.10">
    <property type="entry name" value="Dbl homology (DH) domain"/>
    <property type="match status" value="1"/>
</dbReference>
<dbReference type="SUPFAM" id="SSF50156">
    <property type="entry name" value="PDZ domain-like"/>
    <property type="match status" value="1"/>
</dbReference>
<evidence type="ECO:0000256" key="3">
    <source>
        <dbReference type="ARBA" id="ARBA00022468"/>
    </source>
</evidence>
<dbReference type="InterPro" id="IPR011993">
    <property type="entry name" value="PH-like_dom_sf"/>
</dbReference>
<feature type="compositionally biased region" description="Low complexity" evidence="8">
    <location>
        <begin position="1"/>
        <end position="15"/>
    </location>
</feature>
<dbReference type="InterPro" id="IPR041020">
    <property type="entry name" value="PH_16"/>
</dbReference>
<evidence type="ECO:0000313" key="11">
    <source>
        <dbReference type="Ensembl" id="ENSSMAP00000006013.2"/>
    </source>
</evidence>
<feature type="region of interest" description="Disordered" evidence="8">
    <location>
        <begin position="249"/>
        <end position="291"/>
    </location>
</feature>
<dbReference type="SUPFAM" id="SSF50729">
    <property type="entry name" value="PH domain-like"/>
    <property type="match status" value="1"/>
</dbReference>
<keyword evidence="4" id="KW-0963">Cytoplasm</keyword>
<proteinExistence type="predicted"/>